<keyword evidence="4" id="KW-0862">Zinc</keyword>
<dbReference type="CDD" id="cd06256">
    <property type="entry name" value="M14_ASTE_ASPA-like"/>
    <property type="match status" value="1"/>
</dbReference>
<dbReference type="InterPro" id="IPR055438">
    <property type="entry name" value="AstE_AspA_cat"/>
</dbReference>
<proteinExistence type="predicted"/>
<dbReference type="Proteomes" id="UP001224392">
    <property type="component" value="Unassembled WGS sequence"/>
</dbReference>
<sequence length="341" mass="38560">MSGKVKLKVVEALPESFFTIDHPKKLQQIFDGPTLVRLPGANGDTRRPLMISTLLHGNETTGFFALQRLLKETGGVPSRPLLIFFGNLEAAAEGVRHLPGQPDYNRIWGGGETPEARMAREILRYARERQVITNIDIHNTTGRNPFYACVNRTSEDFLRLANGFTDIVIYFTEPHEVNSNAFAKICPSVTLECGLPGEPEGIEHLYRYLKQLLMSVDDDARVAEPCRIYHTVARLKVPYYCDFDFKFDAGTSRDYSFIKAFDHFNFQRIEAGTVVAYARPGGPQLAVLDNNDRLVTERYFRFSDGKVVAQCDIIPSMFTTDQDVAREDSLGYLMEPYEHSS</sequence>
<evidence type="ECO:0000256" key="4">
    <source>
        <dbReference type="ARBA" id="ARBA00022833"/>
    </source>
</evidence>
<comment type="cofactor">
    <cofactor evidence="1">
        <name>Zn(2+)</name>
        <dbReference type="ChEBI" id="CHEBI:29105"/>
    </cofactor>
</comment>
<evidence type="ECO:0000256" key="3">
    <source>
        <dbReference type="ARBA" id="ARBA00022801"/>
    </source>
</evidence>
<evidence type="ECO:0000313" key="7">
    <source>
        <dbReference type="Proteomes" id="UP001224392"/>
    </source>
</evidence>
<accession>A0ABQ6LXV2</accession>
<dbReference type="EMBL" id="BSYJ01000002">
    <property type="protein sequence ID" value="GMG86866.1"/>
    <property type="molecule type" value="Genomic_DNA"/>
</dbReference>
<protein>
    <recommendedName>
        <fullName evidence="5">Succinylglutamate desuccinylase/Aspartoacylase catalytic domain-containing protein</fullName>
    </recommendedName>
</protein>
<name>A0ABQ6LXV2_9GAMM</name>
<keyword evidence="2" id="KW-0479">Metal-binding</keyword>
<comment type="caution">
    <text evidence="6">The sequence shown here is derived from an EMBL/GenBank/DDBJ whole genome shotgun (WGS) entry which is preliminary data.</text>
</comment>
<dbReference type="Pfam" id="PF24827">
    <property type="entry name" value="AstE_AspA_cat"/>
    <property type="match status" value="1"/>
</dbReference>
<reference evidence="6 7" key="1">
    <citation type="submission" date="2023-04" db="EMBL/GenBank/DDBJ databases">
        <title>Marinobulbifer ophiurae gen. nov., sp. Nov., isolate from tissue of brittle star Ophioplocus japonicus.</title>
        <authorList>
            <person name="Kawano K."/>
            <person name="Sawayama S."/>
            <person name="Nakagawa S."/>
        </authorList>
    </citation>
    <scope>NUCLEOTIDE SEQUENCE [LARGE SCALE GENOMIC DNA]</scope>
    <source>
        <strain evidence="6 7">NKW57</strain>
    </source>
</reference>
<keyword evidence="7" id="KW-1185">Reference proteome</keyword>
<feature type="domain" description="Succinylglutamate desuccinylase/Aspartoacylase catalytic" evidence="5">
    <location>
        <begin position="49"/>
        <end position="164"/>
    </location>
</feature>
<dbReference type="Gene3D" id="3.40.630.10">
    <property type="entry name" value="Zn peptidases"/>
    <property type="match status" value="1"/>
</dbReference>
<dbReference type="SUPFAM" id="SSF53187">
    <property type="entry name" value="Zn-dependent exopeptidases"/>
    <property type="match status" value="1"/>
</dbReference>
<keyword evidence="3" id="KW-0378">Hydrolase</keyword>
<gene>
    <name evidence="6" type="ORF">MNKW57_11870</name>
</gene>
<dbReference type="RefSeq" id="WP_285763481.1">
    <property type="nucleotide sequence ID" value="NZ_BSYJ01000002.1"/>
</dbReference>
<evidence type="ECO:0000313" key="6">
    <source>
        <dbReference type="EMBL" id="GMG86866.1"/>
    </source>
</evidence>
<evidence type="ECO:0000256" key="2">
    <source>
        <dbReference type="ARBA" id="ARBA00022723"/>
    </source>
</evidence>
<evidence type="ECO:0000259" key="5">
    <source>
        <dbReference type="Pfam" id="PF24827"/>
    </source>
</evidence>
<evidence type="ECO:0000256" key="1">
    <source>
        <dbReference type="ARBA" id="ARBA00001947"/>
    </source>
</evidence>
<organism evidence="6 7">
    <name type="scientific">Biformimicrobium ophioploci</name>
    <dbReference type="NCBI Taxonomy" id="3036711"/>
    <lineage>
        <taxon>Bacteria</taxon>
        <taxon>Pseudomonadati</taxon>
        <taxon>Pseudomonadota</taxon>
        <taxon>Gammaproteobacteria</taxon>
        <taxon>Cellvibrionales</taxon>
        <taxon>Microbulbiferaceae</taxon>
        <taxon>Biformimicrobium</taxon>
    </lineage>
</organism>